<comment type="caution">
    <text evidence="2">The sequence shown here is derived from an EMBL/GenBank/DDBJ whole genome shotgun (WGS) entry which is preliminary data.</text>
</comment>
<gene>
    <name evidence="2" type="ORF">J27TS8_07710</name>
</gene>
<dbReference type="OrthoDB" id="2360594at2"/>
<name>A0A919WF21_9BACI</name>
<dbReference type="AlphaFoldDB" id="A0A919WF21"/>
<evidence type="ECO:0000259" key="1">
    <source>
        <dbReference type="Pfam" id="PF21747"/>
    </source>
</evidence>
<dbReference type="Proteomes" id="UP000682111">
    <property type="component" value="Unassembled WGS sequence"/>
</dbReference>
<evidence type="ECO:0000313" key="3">
    <source>
        <dbReference type="Proteomes" id="UP000682111"/>
    </source>
</evidence>
<keyword evidence="3" id="KW-1185">Reference proteome</keyword>
<dbReference type="EMBL" id="BORC01000001">
    <property type="protein sequence ID" value="GIN60778.1"/>
    <property type="molecule type" value="Genomic_DNA"/>
</dbReference>
<dbReference type="InterPro" id="IPR048427">
    <property type="entry name" value="YpoC"/>
</dbReference>
<sequence>MNEFVRTVPKELKHSFFFPEDKITISPPMQGSDFQIPFMYEAAHFLGEEGLRPWDDPQHSIASLLQEWLNVKAVLQAEFAMRNTKAALNSMRKGSGLFVEFLHWTNNQPSILNPEIAYGDLHIKPVNIEERLQFIIERPNLFHSYMQLCELFVEQEKGYKKMIAMKNMKK</sequence>
<protein>
    <recommendedName>
        <fullName evidence="1">YpoC-like domain-containing protein</fullName>
    </recommendedName>
</protein>
<reference evidence="2" key="1">
    <citation type="submission" date="2021-03" db="EMBL/GenBank/DDBJ databases">
        <title>Antimicrobial resistance genes in bacteria isolated from Japanese honey, and their potential for conferring macrolide and lincosamide resistance in the American foulbrood pathogen Paenibacillus larvae.</title>
        <authorList>
            <person name="Okamoto M."/>
            <person name="Kumagai M."/>
            <person name="Kanamori H."/>
            <person name="Takamatsu D."/>
        </authorList>
    </citation>
    <scope>NUCLEOTIDE SEQUENCE</scope>
    <source>
        <strain evidence="2">J27TS8</strain>
    </source>
</reference>
<proteinExistence type="predicted"/>
<evidence type="ECO:0000313" key="2">
    <source>
        <dbReference type="EMBL" id="GIN60778.1"/>
    </source>
</evidence>
<dbReference type="Pfam" id="PF21747">
    <property type="entry name" value="YpoC"/>
    <property type="match status" value="1"/>
</dbReference>
<feature type="domain" description="YpoC-like" evidence="1">
    <location>
        <begin position="59"/>
        <end position="167"/>
    </location>
</feature>
<accession>A0A919WF21</accession>
<organism evidence="2 3">
    <name type="scientific">Robertmurraya siralis</name>
    <dbReference type="NCBI Taxonomy" id="77777"/>
    <lineage>
        <taxon>Bacteria</taxon>
        <taxon>Bacillati</taxon>
        <taxon>Bacillota</taxon>
        <taxon>Bacilli</taxon>
        <taxon>Bacillales</taxon>
        <taxon>Bacillaceae</taxon>
        <taxon>Robertmurraya</taxon>
    </lineage>
</organism>
<dbReference type="RefSeq" id="WP_137743165.1">
    <property type="nucleotide sequence ID" value="NZ_BORC01000001.1"/>
</dbReference>